<dbReference type="PROSITE" id="PS00739">
    <property type="entry name" value="ADOHCYASE_2"/>
    <property type="match status" value="1"/>
</dbReference>
<evidence type="ECO:0000313" key="13">
    <source>
        <dbReference type="Proteomes" id="UP000321080"/>
    </source>
</evidence>
<name>A0A5C7GGS7_9FLAO</name>
<dbReference type="Gene3D" id="3.40.50.720">
    <property type="entry name" value="NAD(P)-binding Rossmann-like Domain"/>
    <property type="match status" value="1"/>
</dbReference>
<keyword evidence="5 6" id="KW-0520">NAD</keyword>
<dbReference type="NCBIfam" id="NF004005">
    <property type="entry name" value="PRK05476.2-3"/>
    <property type="match status" value="1"/>
</dbReference>
<comment type="cofactor">
    <cofactor evidence="6 8 9">
        <name>NAD(+)</name>
        <dbReference type="ChEBI" id="CHEBI:57540"/>
    </cofactor>
    <text evidence="6 8 9">Binds 1 NAD(+) per subunit.</text>
</comment>
<comment type="pathway">
    <text evidence="6 9">Amino-acid biosynthesis; L-homocysteine biosynthesis; L-homocysteine from S-adenosyl-L-homocysteine: step 1/1.</text>
</comment>
<feature type="binding site" evidence="8">
    <location>
        <position position="359"/>
    </location>
    <ligand>
        <name>NAD(+)</name>
        <dbReference type="ChEBI" id="CHEBI:57540"/>
    </ligand>
</feature>
<evidence type="ECO:0000259" key="11">
    <source>
        <dbReference type="SMART" id="SM00997"/>
    </source>
</evidence>
<comment type="catalytic activity">
    <reaction evidence="6 9">
        <text>S-adenosyl-L-homocysteine + H2O = L-homocysteine + adenosine</text>
        <dbReference type="Rhea" id="RHEA:21708"/>
        <dbReference type="ChEBI" id="CHEBI:15377"/>
        <dbReference type="ChEBI" id="CHEBI:16335"/>
        <dbReference type="ChEBI" id="CHEBI:57856"/>
        <dbReference type="ChEBI" id="CHEBI:58199"/>
        <dbReference type="EC" id="3.13.2.1"/>
    </reaction>
</comment>
<dbReference type="PANTHER" id="PTHR23420:SF0">
    <property type="entry name" value="ADENOSYLHOMOCYSTEINASE"/>
    <property type="match status" value="1"/>
</dbReference>
<dbReference type="NCBIfam" id="TIGR00936">
    <property type="entry name" value="ahcY"/>
    <property type="match status" value="1"/>
</dbReference>
<evidence type="ECO:0000256" key="4">
    <source>
        <dbReference type="ARBA" id="ARBA00022801"/>
    </source>
</evidence>
<dbReference type="InterPro" id="IPR015878">
    <property type="entry name" value="Ado_hCys_hydrolase_NAD-bd"/>
</dbReference>
<dbReference type="OrthoDB" id="9802717at2"/>
<gene>
    <name evidence="6" type="primary">ahcY</name>
    <name evidence="12" type="ORF">FUA22_09835</name>
</gene>
<feature type="binding site" evidence="6 8">
    <location>
        <position position="249"/>
    </location>
    <ligand>
        <name>NAD(+)</name>
        <dbReference type="ChEBI" id="CHEBI:57540"/>
    </ligand>
</feature>
<dbReference type="Pfam" id="PF00670">
    <property type="entry name" value="AdoHcyase_NAD"/>
    <property type="match status" value="1"/>
</dbReference>
<dbReference type="FunFam" id="3.40.50.1480:FF:000004">
    <property type="entry name" value="Adenosylhomocysteinase"/>
    <property type="match status" value="1"/>
</dbReference>
<evidence type="ECO:0000256" key="8">
    <source>
        <dbReference type="PIRSR" id="PIRSR001109-2"/>
    </source>
</evidence>
<dbReference type="PIRSF" id="PIRSF001109">
    <property type="entry name" value="Ad_hcy_hydrolase"/>
    <property type="match status" value="1"/>
</dbReference>
<dbReference type="PANTHER" id="PTHR23420">
    <property type="entry name" value="ADENOSYLHOMOCYSTEINASE"/>
    <property type="match status" value="1"/>
</dbReference>
<accession>A0A5C7GGS7</accession>
<dbReference type="GO" id="GO:0071269">
    <property type="term" value="P:L-homocysteine biosynthetic process"/>
    <property type="evidence" value="ECO:0007669"/>
    <property type="project" value="UniProtKB-UniRule"/>
</dbReference>
<dbReference type="EC" id="3.13.2.1" evidence="6"/>
<dbReference type="Pfam" id="PF05221">
    <property type="entry name" value="AdoHcyase"/>
    <property type="match status" value="2"/>
</dbReference>
<evidence type="ECO:0000256" key="3">
    <source>
        <dbReference type="ARBA" id="ARBA00022563"/>
    </source>
</evidence>
<keyword evidence="2 6" id="KW-0963">Cytoplasm</keyword>
<dbReference type="SMART" id="SM00996">
    <property type="entry name" value="AdoHcyase"/>
    <property type="match status" value="1"/>
</dbReference>
<dbReference type="AlphaFoldDB" id="A0A5C7GGS7"/>
<dbReference type="CDD" id="cd00401">
    <property type="entry name" value="SAHH"/>
    <property type="match status" value="1"/>
</dbReference>
<feature type="binding site" evidence="6 7">
    <location>
        <position position="196"/>
    </location>
    <ligand>
        <name>substrate</name>
    </ligand>
</feature>
<evidence type="ECO:0000256" key="10">
    <source>
        <dbReference type="RuleBase" id="RU004166"/>
    </source>
</evidence>
<reference evidence="12 13" key="1">
    <citation type="submission" date="2019-08" db="EMBL/GenBank/DDBJ databases">
        <title>Seonamhaeicola sediminis sp. nov., isolated from marine sediment.</title>
        <authorList>
            <person name="Cao W.R."/>
        </authorList>
    </citation>
    <scope>NUCLEOTIDE SEQUENCE [LARGE SCALE GENOMIC DNA]</scope>
    <source>
        <strain evidence="12 13">1505</strain>
    </source>
</reference>
<dbReference type="InterPro" id="IPR036291">
    <property type="entry name" value="NAD(P)-bd_dom_sf"/>
</dbReference>
<feature type="binding site" evidence="6">
    <location>
        <position position="284"/>
    </location>
    <ligand>
        <name>NAD(+)</name>
        <dbReference type="ChEBI" id="CHEBI:57540"/>
    </ligand>
</feature>
<feature type="binding site" evidence="6">
    <location>
        <begin position="226"/>
        <end position="231"/>
    </location>
    <ligand>
        <name>NAD(+)</name>
        <dbReference type="ChEBI" id="CHEBI:57540"/>
    </ligand>
</feature>
<feature type="binding site" evidence="6 7">
    <location>
        <position position="162"/>
    </location>
    <ligand>
        <name>substrate</name>
    </ligand>
</feature>
<keyword evidence="4 6" id="KW-0378">Hydrolase</keyword>
<dbReference type="FunFam" id="3.40.50.720:FF:000004">
    <property type="entry name" value="Adenosylhomocysteinase"/>
    <property type="match status" value="1"/>
</dbReference>
<feature type="binding site" evidence="6 7">
    <location>
        <position position="61"/>
    </location>
    <ligand>
        <name>substrate</name>
    </ligand>
</feature>
<dbReference type="HAMAP" id="MF_00563">
    <property type="entry name" value="AdoHcyase"/>
    <property type="match status" value="1"/>
</dbReference>
<feature type="binding site" evidence="6 8">
    <location>
        <begin position="163"/>
        <end position="165"/>
    </location>
    <ligand>
        <name>NAD(+)</name>
        <dbReference type="ChEBI" id="CHEBI:57540"/>
    </ligand>
</feature>
<dbReference type="InterPro" id="IPR020082">
    <property type="entry name" value="S-Ado-L-homoCys_hydrolase_CS"/>
</dbReference>
<proteinExistence type="inferred from homology"/>
<evidence type="ECO:0000313" key="12">
    <source>
        <dbReference type="EMBL" id="TXG36866.1"/>
    </source>
</evidence>
<feature type="binding site" evidence="6 7">
    <location>
        <position position="137"/>
    </location>
    <ligand>
        <name>substrate</name>
    </ligand>
</feature>
<comment type="function">
    <text evidence="6">May play a key role in the regulation of the intracellular concentration of adenosylhomocysteine.</text>
</comment>
<evidence type="ECO:0000256" key="2">
    <source>
        <dbReference type="ARBA" id="ARBA00022490"/>
    </source>
</evidence>
<evidence type="ECO:0000256" key="9">
    <source>
        <dbReference type="RuleBase" id="RU000548"/>
    </source>
</evidence>
<dbReference type="EMBL" id="VRKQ01000010">
    <property type="protein sequence ID" value="TXG36866.1"/>
    <property type="molecule type" value="Genomic_DNA"/>
</dbReference>
<dbReference type="SMART" id="SM00997">
    <property type="entry name" value="AdoHcyase_NAD"/>
    <property type="match status" value="1"/>
</dbReference>
<comment type="caution">
    <text evidence="12">The sequence shown here is derived from an EMBL/GenBank/DDBJ whole genome shotgun (WGS) entry which is preliminary data.</text>
</comment>
<dbReference type="PROSITE" id="PS00738">
    <property type="entry name" value="ADOHCYASE_1"/>
    <property type="match status" value="1"/>
</dbReference>
<keyword evidence="13" id="KW-1185">Reference proteome</keyword>
<dbReference type="InterPro" id="IPR042172">
    <property type="entry name" value="Adenosylhomocyst_ase-like_sf"/>
</dbReference>
<dbReference type="SUPFAM" id="SSF52283">
    <property type="entry name" value="Formate/glycerate dehydrogenase catalytic domain-like"/>
    <property type="match status" value="1"/>
</dbReference>
<organism evidence="12 13">
    <name type="scientific">Seonamhaeicola maritimus</name>
    <dbReference type="NCBI Taxonomy" id="2591822"/>
    <lineage>
        <taxon>Bacteria</taxon>
        <taxon>Pseudomonadati</taxon>
        <taxon>Bacteroidota</taxon>
        <taxon>Flavobacteriia</taxon>
        <taxon>Flavobacteriales</taxon>
        <taxon>Flavobacteriaceae</taxon>
    </lineage>
</organism>
<evidence type="ECO:0000256" key="7">
    <source>
        <dbReference type="PIRSR" id="PIRSR001109-1"/>
    </source>
</evidence>
<dbReference type="Gene3D" id="3.40.50.1480">
    <property type="entry name" value="Adenosylhomocysteinase-like"/>
    <property type="match status" value="1"/>
</dbReference>
<evidence type="ECO:0000256" key="6">
    <source>
        <dbReference type="HAMAP-Rule" id="MF_00563"/>
    </source>
</evidence>
<feature type="domain" description="S-adenosyl-L-homocysteine hydrolase NAD binding" evidence="11">
    <location>
        <begin position="197"/>
        <end position="358"/>
    </location>
</feature>
<dbReference type="GO" id="GO:0004013">
    <property type="term" value="F:adenosylhomocysteinase activity"/>
    <property type="evidence" value="ECO:0007669"/>
    <property type="project" value="UniProtKB-UniRule"/>
</dbReference>
<feature type="binding site" evidence="6 7">
    <location>
        <position position="192"/>
    </location>
    <ligand>
        <name>substrate</name>
    </ligand>
</feature>
<dbReference type="UniPathway" id="UPA00314">
    <property type="reaction ID" value="UER00076"/>
</dbReference>
<dbReference type="SUPFAM" id="SSF51735">
    <property type="entry name" value="NAD(P)-binding Rossmann-fold domains"/>
    <property type="match status" value="1"/>
</dbReference>
<evidence type="ECO:0000256" key="5">
    <source>
        <dbReference type="ARBA" id="ARBA00023027"/>
    </source>
</evidence>
<dbReference type="InterPro" id="IPR000043">
    <property type="entry name" value="Adenosylhomocysteinase-like"/>
</dbReference>
<keyword evidence="3 6" id="KW-0554">One-carbon metabolism</keyword>
<dbReference type="Proteomes" id="UP000321080">
    <property type="component" value="Unassembled WGS sequence"/>
</dbReference>
<evidence type="ECO:0000256" key="1">
    <source>
        <dbReference type="ARBA" id="ARBA00007122"/>
    </source>
</evidence>
<dbReference type="GO" id="GO:0033353">
    <property type="term" value="P:S-adenosylmethionine cycle"/>
    <property type="evidence" value="ECO:0007669"/>
    <property type="project" value="TreeGrafter"/>
</dbReference>
<dbReference type="GO" id="GO:0005829">
    <property type="term" value="C:cytosol"/>
    <property type="evidence" value="ECO:0007669"/>
    <property type="project" value="TreeGrafter"/>
</dbReference>
<comment type="subcellular location">
    <subcellularLocation>
        <location evidence="6">Cytoplasm</location>
    </subcellularLocation>
</comment>
<sequence length="438" mass="48171">MSTKTIPYVANKVKDISLSDWGRKEIELAEAEMPGLMSLREEYKESQPLKGARIAGCLHMTIQTAVLIETLQALGAEVTWSSCNIFSTQDQAAAAIAAAGTAVYAWKDMTEEEFDWCIEQTLFFGENRQPLNMILDDGGDLTNMVLDKYPELAAGINGLSEETTTGVHRLYERVKNGTLPMPAINVNDSVTKSKFDNKYGCKESAVDAIRRATDIMLAGKRVTVCGYGDVGKGTAASFKGAGSIVTITEIDPICALQAAMDGFEVKKLETVIGNTDIVITTTGNKDIVQGRHFEALKDKAIVCNIGHFDNEIDMAWLNENHGHTKNTIKPQVDKYTINGKDIIILAEGRLVNLGCATGHPSFVMSNSFTNQTLAQIELWNNADAYKNDVYMLPKALDEKVAKLHLAKIGVELTELREDQAEYIGVTVKGPYKPEHYRY</sequence>
<feature type="binding site" evidence="6 8">
    <location>
        <begin position="305"/>
        <end position="307"/>
    </location>
    <ligand>
        <name>NAD(+)</name>
        <dbReference type="ChEBI" id="CHEBI:57540"/>
    </ligand>
</feature>
<feature type="binding site" evidence="8">
    <location>
        <begin position="228"/>
        <end position="233"/>
    </location>
    <ligand>
        <name>NAD(+)</name>
        <dbReference type="ChEBI" id="CHEBI:57540"/>
    </ligand>
</feature>
<comment type="similarity">
    <text evidence="1 6 10">Belongs to the adenosylhomocysteinase family.</text>
</comment>
<feature type="binding site" evidence="6">
    <location>
        <position position="197"/>
    </location>
    <ligand>
        <name>NAD(+)</name>
        <dbReference type="ChEBI" id="CHEBI:57540"/>
    </ligand>
</feature>
<feature type="binding site" evidence="6 8">
    <location>
        <position position="352"/>
    </location>
    <ligand>
        <name>NAD(+)</name>
        <dbReference type="ChEBI" id="CHEBI:57540"/>
    </ligand>
</feature>
<protein>
    <recommendedName>
        <fullName evidence="6">Adenosylhomocysteinase</fullName>
        <ecNumber evidence="6">3.13.2.1</ecNumber>
    </recommendedName>
    <alternativeName>
        <fullName evidence="6">S-adenosyl-L-homocysteine hydrolase</fullName>
        <shortName evidence="6">AdoHcyase</shortName>
    </alternativeName>
</protein>
<dbReference type="GO" id="GO:0006730">
    <property type="term" value="P:one-carbon metabolic process"/>
    <property type="evidence" value="ECO:0007669"/>
    <property type="project" value="UniProtKB-UniRule"/>
</dbReference>
<dbReference type="RefSeq" id="WP_147767819.1">
    <property type="nucleotide sequence ID" value="NZ_VRKQ01000010.1"/>
</dbReference>